<dbReference type="EMBL" id="JAWJAV010000003">
    <property type="protein sequence ID" value="MDV2621265.1"/>
    <property type="molecule type" value="Genomic_DNA"/>
</dbReference>
<name>A0AAW8YH31_PEDAC</name>
<dbReference type="NCBIfam" id="TIGR00099">
    <property type="entry name" value="Cof-subfamily"/>
    <property type="match status" value="1"/>
</dbReference>
<accession>A0AAW8YH31</accession>
<dbReference type="EC" id="3.1.3.-" evidence="1"/>
<dbReference type="PANTHER" id="PTHR10000">
    <property type="entry name" value="PHOSPHOSERINE PHOSPHATASE"/>
    <property type="match status" value="1"/>
</dbReference>
<dbReference type="InterPro" id="IPR023214">
    <property type="entry name" value="HAD_sf"/>
</dbReference>
<keyword evidence="1" id="KW-0378">Hydrolase</keyword>
<gene>
    <name evidence="1" type="ORF">R0G89_05910</name>
</gene>
<dbReference type="RefSeq" id="WP_052017558.1">
    <property type="nucleotide sequence ID" value="NZ_CP050079.1"/>
</dbReference>
<dbReference type="GO" id="GO:0016791">
    <property type="term" value="F:phosphatase activity"/>
    <property type="evidence" value="ECO:0007669"/>
    <property type="project" value="UniProtKB-ARBA"/>
</dbReference>
<reference evidence="1" key="2">
    <citation type="submission" date="2023-10" db="EMBL/GenBank/DDBJ databases">
        <authorList>
            <person name="Khurajog B."/>
        </authorList>
    </citation>
    <scope>NUCLEOTIDE SEQUENCE</scope>
    <source>
        <strain evidence="1">BF9</strain>
    </source>
</reference>
<dbReference type="GO" id="GO:0005829">
    <property type="term" value="C:cytosol"/>
    <property type="evidence" value="ECO:0007669"/>
    <property type="project" value="TreeGrafter"/>
</dbReference>
<proteinExistence type="predicted"/>
<protein>
    <submittedName>
        <fullName evidence="1">HAD family hydrolase</fullName>
        <ecNumber evidence="1">3.1.3.-</ecNumber>
    </submittedName>
</protein>
<organism evidence="1 2">
    <name type="scientific">Pediococcus acidilactici</name>
    <dbReference type="NCBI Taxonomy" id="1254"/>
    <lineage>
        <taxon>Bacteria</taxon>
        <taxon>Bacillati</taxon>
        <taxon>Bacillota</taxon>
        <taxon>Bacilli</taxon>
        <taxon>Lactobacillales</taxon>
        <taxon>Lactobacillaceae</taxon>
        <taxon>Pediococcus</taxon>
        <taxon>Pediococcus acidilactici group</taxon>
    </lineage>
</organism>
<evidence type="ECO:0000313" key="1">
    <source>
        <dbReference type="EMBL" id="MDV2621265.1"/>
    </source>
</evidence>
<dbReference type="PANTHER" id="PTHR10000:SF23">
    <property type="entry name" value="5-AMINO-6-(5-PHOSPHO-D-RIBITYLAMINO)URACIL PHOSPHATASE YITU"/>
    <property type="match status" value="1"/>
</dbReference>
<dbReference type="GeneID" id="57365185"/>
<dbReference type="Pfam" id="PF08282">
    <property type="entry name" value="Hydrolase_3"/>
    <property type="match status" value="1"/>
</dbReference>
<dbReference type="SFLD" id="SFLDS00003">
    <property type="entry name" value="Haloacid_Dehalogenase"/>
    <property type="match status" value="1"/>
</dbReference>
<dbReference type="SFLD" id="SFLDG01140">
    <property type="entry name" value="C2.B:_Phosphomannomutase_and_P"/>
    <property type="match status" value="1"/>
</dbReference>
<comment type="caution">
    <text evidence="1">The sequence shown here is derived from an EMBL/GenBank/DDBJ whole genome shotgun (WGS) entry which is preliminary data.</text>
</comment>
<dbReference type="InterPro" id="IPR006379">
    <property type="entry name" value="HAD-SF_hydro_IIB"/>
</dbReference>
<dbReference type="CDD" id="cd07516">
    <property type="entry name" value="HAD_Pase"/>
    <property type="match status" value="1"/>
</dbReference>
<dbReference type="GO" id="GO:0000287">
    <property type="term" value="F:magnesium ion binding"/>
    <property type="evidence" value="ECO:0007669"/>
    <property type="project" value="TreeGrafter"/>
</dbReference>
<dbReference type="Gene3D" id="3.40.50.1000">
    <property type="entry name" value="HAD superfamily/HAD-like"/>
    <property type="match status" value="1"/>
</dbReference>
<dbReference type="SUPFAM" id="SSF56784">
    <property type="entry name" value="HAD-like"/>
    <property type="match status" value="1"/>
</dbReference>
<dbReference type="NCBIfam" id="TIGR01484">
    <property type="entry name" value="HAD-SF-IIB"/>
    <property type="match status" value="1"/>
</dbReference>
<reference evidence="1" key="1">
    <citation type="journal article" date="2023" name="PeerJ">
        <title>Selection and evaluation of lactic acid bacteria from chicken feces in Thailand as potential probiotics.</title>
        <authorList>
            <person name="Khurajog B."/>
            <person name="Disastra Y."/>
            <person name="Lawwyne L.D."/>
            <person name="Sirichokchatchawan W."/>
            <person name="Niyomtham W."/>
            <person name="Yindee J."/>
            <person name="Hampson D.J."/>
            <person name="Prapasarakul N."/>
        </authorList>
    </citation>
    <scope>NUCLEOTIDE SEQUENCE</scope>
    <source>
        <strain evidence="1">BF9</strain>
    </source>
</reference>
<dbReference type="AlphaFoldDB" id="A0AAW8YH31"/>
<evidence type="ECO:0000313" key="2">
    <source>
        <dbReference type="Proteomes" id="UP001280897"/>
    </source>
</evidence>
<dbReference type="Gene3D" id="3.30.1240.10">
    <property type="match status" value="1"/>
</dbReference>
<dbReference type="Proteomes" id="UP001280897">
    <property type="component" value="Unassembled WGS sequence"/>
</dbReference>
<dbReference type="InterPro" id="IPR036412">
    <property type="entry name" value="HAD-like_sf"/>
</dbReference>
<sequence length="283" mass="31952">MKPHLVFMDIDGTLIDNHQNVLPATKQAIERLQREGVIFYIATGRMLSLAKLIQKKINDEVEIIASNGSVYQKGNHIHQEHLGWNALKEIYQITMDLGLSTNFFTTEMTYYTNKKPWRLSRLARVRVMADKMGNRGFEKIQDLDHLQQLSSQIINGITIDDEPSARLQEAKERLMATKLLAVSSSSPNNLELIPRRISKATAVRAIMDKYQIPVERTLAFGNDMNDLEMIRAVGTGVAMGNSPELLKKEADAVTESNLENGIGKFLERYFNLESGSPWATSED</sequence>
<dbReference type="InterPro" id="IPR000150">
    <property type="entry name" value="Cof"/>
</dbReference>